<dbReference type="GO" id="GO:0050667">
    <property type="term" value="P:homocysteine metabolic process"/>
    <property type="evidence" value="ECO:0007669"/>
    <property type="project" value="TreeGrafter"/>
</dbReference>
<proteinExistence type="inferred from homology"/>
<organism evidence="24 25">
    <name type="scientific">Candidatus Stercoripulliclostridium merdipullorum</name>
    <dbReference type="NCBI Taxonomy" id="2840952"/>
    <lineage>
        <taxon>Bacteria</taxon>
        <taxon>Bacillati</taxon>
        <taxon>Bacillota</taxon>
        <taxon>Clostridia</taxon>
        <taxon>Eubacteriales</taxon>
        <taxon>Candidatus Stercoripulliclostridium</taxon>
    </lineage>
</organism>
<dbReference type="InterPro" id="IPR006158">
    <property type="entry name" value="Cobalamin-bd"/>
</dbReference>
<keyword evidence="9" id="KW-0028">Amino-acid biosynthesis</keyword>
<dbReference type="InterPro" id="IPR050554">
    <property type="entry name" value="Met_Synthase/Corrinoid"/>
</dbReference>
<sequence length="773" mass="82563">MKLTERFGASFVLLDGAMGTMLQEKGLSADCPERLNLTHPEAIREIHRSYLDAGADIIYTNTFQANRYKLPADLTVDRVVAAAIENARNAGAQTVALDIGPTGALIEPMGDMTFDAAYELFAEVVRAGVRHGADLIALETFTSLYELKAALLAAKDCSNLPVVCSMSFERSGYTVNGTDVRCMALLAERLGAAAVGFNCSVGPKLIAPSVEVLAAHTSLPILVKLNAGVPGHENYSAEEFTRYYADLIERGASLIGGCCGTTPDYIASLNRLRQGKTPKVRHVVCRGAVCSEQVYVTTDELRIVGERINPTGKKAFRKALLEGDYGYAEREAAAQTTNGAELLDVNCGIPDLDEKEILPLLVRKVQAVTDLPLMIDTSDPEALERALRAYNGIPVVNSVNGESKSLEAFVPKVARYGASVVALCLDENGISKTAEGRLAVADKIRGRLAEAGVGDERIIFDALTLTVATGDYPVEACLDTLKVLTAKGFSTVLGVSNISFGLPNRDLINTAFLSEAIAAGLKLAIVNPFAPLIVDMIGAHRYLHGAGALPAVKEWSAAESGVQAKQNVDDGSLFYAIVKGLKEEAVRRTEAALGTETTGDVVDRKLIPALDEVGALYERGQIFLPQLIGSADAAKAAFEVIRSKMERRRESKGTMILATVKGDIHDIGKNIVKAVVENYGYEVIDLGKDVAPERIVREALDNDIGLVGLSALMTTTAESMKETVALLRASGYRGKTVVGGAVITAAFARKIGADYYAKDAAETVRIAREVFGK</sequence>
<feature type="domain" description="Pterin-binding" evidence="21">
    <location>
        <begin position="301"/>
        <end position="544"/>
    </location>
</feature>
<keyword evidence="12" id="KW-0949">S-adenosyl-L-methionine</keyword>
<comment type="pathway">
    <text evidence="4">Amino-acid biosynthesis; L-methionine biosynthesis via de novo pathway; L-methionine from L-homocysteine (MetH route): step 1/1.</text>
</comment>
<evidence type="ECO:0000256" key="7">
    <source>
        <dbReference type="ARBA" id="ARBA00013998"/>
    </source>
</evidence>
<dbReference type="SUPFAM" id="SSF52242">
    <property type="entry name" value="Cobalamin (vitamin B12)-binding domain"/>
    <property type="match status" value="1"/>
</dbReference>
<feature type="binding site" evidence="19">
    <location>
        <position position="199"/>
    </location>
    <ligand>
        <name>Zn(2+)</name>
        <dbReference type="ChEBI" id="CHEBI:29105"/>
    </ligand>
</feature>
<dbReference type="InterPro" id="IPR036724">
    <property type="entry name" value="Cobalamin-bd_sf"/>
</dbReference>
<evidence type="ECO:0000259" key="22">
    <source>
        <dbReference type="PROSITE" id="PS51332"/>
    </source>
</evidence>
<feature type="binding site" evidence="19">
    <location>
        <position position="258"/>
    </location>
    <ligand>
        <name>Zn(2+)</name>
        <dbReference type="ChEBI" id="CHEBI:29105"/>
    </ligand>
</feature>
<evidence type="ECO:0000256" key="17">
    <source>
        <dbReference type="ARBA" id="ARBA00025552"/>
    </source>
</evidence>
<evidence type="ECO:0000256" key="12">
    <source>
        <dbReference type="ARBA" id="ARBA00022691"/>
    </source>
</evidence>
<evidence type="ECO:0000259" key="20">
    <source>
        <dbReference type="PROSITE" id="PS50970"/>
    </source>
</evidence>
<evidence type="ECO:0000256" key="8">
    <source>
        <dbReference type="ARBA" id="ARBA00022603"/>
    </source>
</evidence>
<dbReference type="PROSITE" id="PS50970">
    <property type="entry name" value="HCY"/>
    <property type="match status" value="1"/>
</dbReference>
<dbReference type="PROSITE" id="PS51332">
    <property type="entry name" value="B12_BINDING"/>
    <property type="match status" value="1"/>
</dbReference>
<comment type="cofactor">
    <cofactor evidence="2 19">
        <name>Zn(2+)</name>
        <dbReference type="ChEBI" id="CHEBI:29105"/>
    </cofactor>
</comment>
<dbReference type="SUPFAM" id="SSF47644">
    <property type="entry name" value="Methionine synthase domain"/>
    <property type="match status" value="1"/>
</dbReference>
<accession>A0A9D1SY13</accession>
<dbReference type="Gene3D" id="3.20.20.330">
    <property type="entry name" value="Homocysteine-binding-like domain"/>
    <property type="match status" value="1"/>
</dbReference>
<comment type="function">
    <text evidence="17">Catalyzes the transfer of a methyl group from methyl-cobalamin to homocysteine, yielding enzyme-bound cob(I)alamin and methionine. Subsequently, remethylates the cofactor using methyltetrahydrofolate.</text>
</comment>
<keyword evidence="11 19" id="KW-0808">Transferase</keyword>
<feature type="binding site" evidence="19">
    <location>
        <position position="259"/>
    </location>
    <ligand>
        <name>Zn(2+)</name>
        <dbReference type="ChEBI" id="CHEBI:29105"/>
    </ligand>
</feature>
<dbReference type="Gene3D" id="3.20.20.20">
    <property type="entry name" value="Dihydropteroate synthase-like"/>
    <property type="match status" value="1"/>
</dbReference>
<gene>
    <name evidence="24" type="ORF">IAB14_06580</name>
</gene>
<evidence type="ECO:0000256" key="4">
    <source>
        <dbReference type="ARBA" id="ARBA00005178"/>
    </source>
</evidence>
<dbReference type="GO" id="GO:0046872">
    <property type="term" value="F:metal ion binding"/>
    <property type="evidence" value="ECO:0007669"/>
    <property type="project" value="UniProtKB-KW"/>
</dbReference>
<feature type="domain" description="B12-binding" evidence="22">
    <location>
        <begin position="652"/>
        <end position="773"/>
    </location>
</feature>
<dbReference type="GO" id="GO:0005829">
    <property type="term" value="C:cytosol"/>
    <property type="evidence" value="ECO:0007669"/>
    <property type="project" value="TreeGrafter"/>
</dbReference>
<evidence type="ECO:0000256" key="9">
    <source>
        <dbReference type="ARBA" id="ARBA00022605"/>
    </source>
</evidence>
<evidence type="ECO:0000259" key="23">
    <source>
        <dbReference type="PROSITE" id="PS51337"/>
    </source>
</evidence>
<dbReference type="Gene3D" id="1.10.1240.10">
    <property type="entry name" value="Methionine synthase domain"/>
    <property type="match status" value="1"/>
</dbReference>
<dbReference type="PANTHER" id="PTHR45833">
    <property type="entry name" value="METHIONINE SYNTHASE"/>
    <property type="match status" value="1"/>
</dbReference>
<dbReference type="EMBL" id="DVOH01000054">
    <property type="protein sequence ID" value="HIV00759.1"/>
    <property type="molecule type" value="Genomic_DNA"/>
</dbReference>
<dbReference type="InterPro" id="IPR000489">
    <property type="entry name" value="Pterin-binding_dom"/>
</dbReference>
<evidence type="ECO:0000256" key="6">
    <source>
        <dbReference type="ARBA" id="ARBA00012032"/>
    </source>
</evidence>
<comment type="similarity">
    <text evidence="5">Belongs to the vitamin-B12 dependent methionine synthase family.</text>
</comment>
<comment type="catalytic activity">
    <reaction evidence="1">
        <text>(6S)-5-methyl-5,6,7,8-tetrahydrofolate + L-homocysteine = (6S)-5,6,7,8-tetrahydrofolate + L-methionine</text>
        <dbReference type="Rhea" id="RHEA:11172"/>
        <dbReference type="ChEBI" id="CHEBI:18608"/>
        <dbReference type="ChEBI" id="CHEBI:57453"/>
        <dbReference type="ChEBI" id="CHEBI:57844"/>
        <dbReference type="ChEBI" id="CHEBI:58199"/>
        <dbReference type="EC" id="2.1.1.13"/>
    </reaction>
</comment>
<evidence type="ECO:0000259" key="21">
    <source>
        <dbReference type="PROSITE" id="PS50972"/>
    </source>
</evidence>
<dbReference type="Pfam" id="PF02310">
    <property type="entry name" value="B12-binding"/>
    <property type="match status" value="1"/>
</dbReference>
<keyword evidence="10" id="KW-0846">Cobalamin</keyword>
<dbReference type="Pfam" id="PF02607">
    <property type="entry name" value="B12-binding_2"/>
    <property type="match status" value="1"/>
</dbReference>
<dbReference type="Pfam" id="PF00809">
    <property type="entry name" value="Pterin_bind"/>
    <property type="match status" value="1"/>
</dbReference>
<evidence type="ECO:0000256" key="16">
    <source>
        <dbReference type="ARBA" id="ARBA00023285"/>
    </source>
</evidence>
<evidence type="ECO:0000256" key="1">
    <source>
        <dbReference type="ARBA" id="ARBA00001700"/>
    </source>
</evidence>
<evidence type="ECO:0000256" key="3">
    <source>
        <dbReference type="ARBA" id="ARBA00001956"/>
    </source>
</evidence>
<keyword evidence="16" id="KW-0170">Cobalt</keyword>
<evidence type="ECO:0000256" key="2">
    <source>
        <dbReference type="ARBA" id="ARBA00001947"/>
    </source>
</evidence>
<dbReference type="InterPro" id="IPR036589">
    <property type="entry name" value="HCY_dom_sf"/>
</dbReference>
<feature type="domain" description="B12-binding N-terminal" evidence="23">
    <location>
        <begin position="560"/>
        <end position="653"/>
    </location>
</feature>
<evidence type="ECO:0000256" key="5">
    <source>
        <dbReference type="ARBA" id="ARBA00010398"/>
    </source>
</evidence>
<evidence type="ECO:0000256" key="13">
    <source>
        <dbReference type="ARBA" id="ARBA00022723"/>
    </source>
</evidence>
<dbReference type="SMART" id="SM01018">
    <property type="entry name" value="B12-binding_2"/>
    <property type="match status" value="1"/>
</dbReference>
<dbReference type="SUPFAM" id="SSF51717">
    <property type="entry name" value="Dihydropteroate synthetase-like"/>
    <property type="match status" value="1"/>
</dbReference>
<dbReference type="InterPro" id="IPR003759">
    <property type="entry name" value="Cbl-bd_cap"/>
</dbReference>
<reference evidence="24" key="1">
    <citation type="submission" date="2020-10" db="EMBL/GenBank/DDBJ databases">
        <authorList>
            <person name="Gilroy R."/>
        </authorList>
    </citation>
    <scope>NUCLEOTIDE SEQUENCE</scope>
    <source>
        <strain evidence="24">23406</strain>
    </source>
</reference>
<dbReference type="AlphaFoldDB" id="A0A9D1SY13"/>
<protein>
    <recommendedName>
        <fullName evidence="7">Methionine synthase</fullName>
        <ecNumber evidence="6">2.1.1.13</ecNumber>
    </recommendedName>
    <alternativeName>
        <fullName evidence="18">5-methyltetrahydrofolate--homocysteine methyltransferase</fullName>
    </alternativeName>
</protein>
<dbReference type="PROSITE" id="PS50972">
    <property type="entry name" value="PTERIN_BINDING"/>
    <property type="match status" value="1"/>
</dbReference>
<dbReference type="InterPro" id="IPR036594">
    <property type="entry name" value="Meth_synthase_dom"/>
</dbReference>
<dbReference type="PANTHER" id="PTHR45833:SF1">
    <property type="entry name" value="METHIONINE SYNTHASE"/>
    <property type="match status" value="1"/>
</dbReference>
<dbReference type="GO" id="GO:0046653">
    <property type="term" value="P:tetrahydrofolate metabolic process"/>
    <property type="evidence" value="ECO:0007669"/>
    <property type="project" value="TreeGrafter"/>
</dbReference>
<evidence type="ECO:0000256" key="14">
    <source>
        <dbReference type="ARBA" id="ARBA00022833"/>
    </source>
</evidence>
<evidence type="ECO:0000256" key="11">
    <source>
        <dbReference type="ARBA" id="ARBA00022679"/>
    </source>
</evidence>
<evidence type="ECO:0000256" key="19">
    <source>
        <dbReference type="PROSITE-ProRule" id="PRU00333"/>
    </source>
</evidence>
<keyword evidence="14 19" id="KW-0862">Zinc</keyword>
<name>A0A9D1SY13_9FIRM</name>
<comment type="caution">
    <text evidence="24">The sequence shown here is derived from an EMBL/GenBank/DDBJ whole genome shotgun (WGS) entry which is preliminary data.</text>
</comment>
<dbReference type="PROSITE" id="PS51337">
    <property type="entry name" value="B12_BINDING_NTER"/>
    <property type="match status" value="1"/>
</dbReference>
<dbReference type="Gene3D" id="3.40.50.280">
    <property type="entry name" value="Cobalamin-binding domain"/>
    <property type="match status" value="1"/>
</dbReference>
<evidence type="ECO:0000256" key="15">
    <source>
        <dbReference type="ARBA" id="ARBA00023167"/>
    </source>
</evidence>
<evidence type="ECO:0000256" key="18">
    <source>
        <dbReference type="ARBA" id="ARBA00031040"/>
    </source>
</evidence>
<reference evidence="24" key="2">
    <citation type="journal article" date="2021" name="PeerJ">
        <title>Extensive microbial diversity within the chicken gut microbiome revealed by metagenomics and culture.</title>
        <authorList>
            <person name="Gilroy R."/>
            <person name="Ravi A."/>
            <person name="Getino M."/>
            <person name="Pursley I."/>
            <person name="Horton D.L."/>
            <person name="Alikhan N.F."/>
            <person name="Baker D."/>
            <person name="Gharbi K."/>
            <person name="Hall N."/>
            <person name="Watson M."/>
            <person name="Adriaenssens E.M."/>
            <person name="Foster-Nyarko E."/>
            <person name="Jarju S."/>
            <person name="Secka A."/>
            <person name="Antonio M."/>
            <person name="Oren A."/>
            <person name="Chaudhuri R.R."/>
            <person name="La Ragione R."/>
            <person name="Hildebrand F."/>
            <person name="Pallen M.J."/>
        </authorList>
    </citation>
    <scope>NUCLEOTIDE SEQUENCE</scope>
    <source>
        <strain evidence="24">23406</strain>
    </source>
</reference>
<keyword evidence="8 19" id="KW-0489">Methyltransferase</keyword>
<dbReference type="InterPro" id="IPR003726">
    <property type="entry name" value="HCY_dom"/>
</dbReference>
<dbReference type="GO" id="GO:0032259">
    <property type="term" value="P:methylation"/>
    <property type="evidence" value="ECO:0007669"/>
    <property type="project" value="UniProtKB-KW"/>
</dbReference>
<keyword evidence="15" id="KW-0486">Methionine biosynthesis</keyword>
<dbReference type="SUPFAM" id="SSF82282">
    <property type="entry name" value="Homocysteine S-methyltransferase"/>
    <property type="match status" value="1"/>
</dbReference>
<dbReference type="Proteomes" id="UP000886891">
    <property type="component" value="Unassembled WGS sequence"/>
</dbReference>
<dbReference type="GO" id="GO:0008705">
    <property type="term" value="F:methionine synthase activity"/>
    <property type="evidence" value="ECO:0007669"/>
    <property type="project" value="UniProtKB-EC"/>
</dbReference>
<evidence type="ECO:0000313" key="25">
    <source>
        <dbReference type="Proteomes" id="UP000886891"/>
    </source>
</evidence>
<dbReference type="InterPro" id="IPR011005">
    <property type="entry name" value="Dihydropteroate_synth-like_sf"/>
</dbReference>
<dbReference type="Pfam" id="PF02574">
    <property type="entry name" value="S-methyl_trans"/>
    <property type="match status" value="1"/>
</dbReference>
<dbReference type="GO" id="GO:0031419">
    <property type="term" value="F:cobalamin binding"/>
    <property type="evidence" value="ECO:0007669"/>
    <property type="project" value="UniProtKB-KW"/>
</dbReference>
<comment type="cofactor">
    <cofactor evidence="3">
        <name>methylcob(III)alamin</name>
        <dbReference type="ChEBI" id="CHEBI:28115"/>
    </cofactor>
</comment>
<feature type="domain" description="Hcy-binding" evidence="20">
    <location>
        <begin position="1"/>
        <end position="273"/>
    </location>
</feature>
<keyword evidence="13 19" id="KW-0479">Metal-binding</keyword>
<evidence type="ECO:0000313" key="24">
    <source>
        <dbReference type="EMBL" id="HIV00759.1"/>
    </source>
</evidence>
<dbReference type="EC" id="2.1.1.13" evidence="6"/>
<evidence type="ECO:0000256" key="10">
    <source>
        <dbReference type="ARBA" id="ARBA00022628"/>
    </source>
</evidence>